<sequence>GTLVLQNRKNAFQVRFAKTSQAAKLVAIKKGSYGLSWSLVGGAAVKVQEERPAQEAPQALPTLPNLQSTVRYPEILPGMDLVYTVRSEEIKENLVVKQRQAVPAISFDFTLKNLVPQLQADQTILLRDARTQEPVMVMPAPFMVDAAGEVSYGVTVTLTAQTGAGAYRLSLTPDAAWLAEESRVYPVLVDPVVKTTVDEMKIFDAPVSSAAPNTNYKTLGLLKAG</sequence>
<dbReference type="RefSeq" id="WP_211802868.1">
    <property type="nucleotide sequence ID" value="NZ_JAGSCS010000044.1"/>
</dbReference>
<evidence type="ECO:0000313" key="2">
    <source>
        <dbReference type="Proteomes" id="UP000675379"/>
    </source>
</evidence>
<keyword evidence="2" id="KW-1185">Reference proteome</keyword>
<feature type="non-terminal residue" evidence="1">
    <location>
        <position position="1"/>
    </location>
</feature>
<dbReference type="EMBL" id="JAGSCS010000044">
    <property type="protein sequence ID" value="MBR0577477.1"/>
    <property type="molecule type" value="Genomic_DNA"/>
</dbReference>
<evidence type="ECO:0000313" key="1">
    <source>
        <dbReference type="EMBL" id="MBR0577477.1"/>
    </source>
</evidence>
<comment type="caution">
    <text evidence="1">The sequence shown here is derived from an EMBL/GenBank/DDBJ whole genome shotgun (WGS) entry which is preliminary data.</text>
</comment>
<gene>
    <name evidence="1" type="ORF">KCG48_14300</name>
</gene>
<proteinExistence type="predicted"/>
<protein>
    <submittedName>
        <fullName evidence="1">Uncharacterized protein</fullName>
    </submittedName>
</protein>
<organism evidence="1 2">
    <name type="scientific">Proteiniclasticum sediminis</name>
    <dbReference type="NCBI Taxonomy" id="2804028"/>
    <lineage>
        <taxon>Bacteria</taxon>
        <taxon>Bacillati</taxon>
        <taxon>Bacillota</taxon>
        <taxon>Clostridia</taxon>
        <taxon>Eubacteriales</taxon>
        <taxon>Clostridiaceae</taxon>
        <taxon>Proteiniclasticum</taxon>
    </lineage>
</organism>
<accession>A0A941CRP7</accession>
<name>A0A941CRP7_9CLOT</name>
<reference evidence="1" key="1">
    <citation type="submission" date="2021-04" db="EMBL/GenBank/DDBJ databases">
        <title>Proteiniclasticum sedimins sp. nov., an obligate anaerobic bacterium isolated from anaerobic sludge.</title>
        <authorList>
            <person name="Liu J."/>
        </authorList>
    </citation>
    <scope>NUCLEOTIDE SEQUENCE</scope>
    <source>
        <strain evidence="1">BAD-10</strain>
    </source>
</reference>
<dbReference type="AlphaFoldDB" id="A0A941CRP7"/>
<dbReference type="Proteomes" id="UP000675379">
    <property type="component" value="Unassembled WGS sequence"/>
</dbReference>